<dbReference type="RefSeq" id="WP_013795541.1">
    <property type="nucleotide sequence ID" value="NC_015559.1"/>
</dbReference>
<protein>
    <submittedName>
        <fullName evidence="1">Uncharacterized protein</fullName>
    </submittedName>
</protein>
<evidence type="ECO:0000313" key="2">
    <source>
        <dbReference type="Proteomes" id="UP000009230"/>
    </source>
</evidence>
<keyword evidence="2" id="KW-1185">Reference proteome</keyword>
<dbReference type="KEGG" id="mpc:Mar181_1016"/>
<accession>F6CU13</accession>
<dbReference type="AlphaFoldDB" id="F6CU13"/>
<organism evidence="1 2">
    <name type="scientific">Marinomonas posidonica (strain CECT 7376 / NCIMB 14433 / IVIA-Po-181)</name>
    <dbReference type="NCBI Taxonomy" id="491952"/>
    <lineage>
        <taxon>Bacteria</taxon>
        <taxon>Pseudomonadati</taxon>
        <taxon>Pseudomonadota</taxon>
        <taxon>Gammaproteobacteria</taxon>
        <taxon>Oceanospirillales</taxon>
        <taxon>Oceanospirillaceae</taxon>
        <taxon>Marinomonas</taxon>
    </lineage>
</organism>
<sequence>MKKRMTLVASALLYNETEAMLIKTGFLKANAQHAAKKAHKGEITW</sequence>
<reference evidence="1 2" key="1">
    <citation type="journal article" date="2012" name="Stand. Genomic Sci.">
        <title>Complete genome sequence of Marinomonas posidonica type strain (IVIA-Po-181(T)).</title>
        <authorList>
            <person name="Lucas-Elio P."/>
            <person name="Goodwin L."/>
            <person name="Woyke T."/>
            <person name="Pitluck S."/>
            <person name="Nolan M."/>
            <person name="Kyrpides N.C."/>
            <person name="Detter J.C."/>
            <person name="Copeland A."/>
            <person name="Lu M."/>
            <person name="Bruce D."/>
            <person name="Detter C."/>
            <person name="Tapia R."/>
            <person name="Han S."/>
            <person name="Land M.L."/>
            <person name="Ivanova N."/>
            <person name="Mikhailova N."/>
            <person name="Johnston A.W."/>
            <person name="Sanchez-Amat A."/>
        </authorList>
    </citation>
    <scope>NUCLEOTIDE SEQUENCE [LARGE SCALE GENOMIC DNA]</scope>
    <source>
        <strain evidence="2">CECT 7376 / NCIMB 14433 / IVIA-Po-181</strain>
    </source>
</reference>
<dbReference type="HOGENOM" id="CLU_3201818_0_0_6"/>
<dbReference type="Proteomes" id="UP000009230">
    <property type="component" value="Chromosome"/>
</dbReference>
<gene>
    <name evidence="1" type="ordered locus">Mar181_1016</name>
</gene>
<dbReference type="STRING" id="491952.Mar181_1016"/>
<dbReference type="EMBL" id="CP002771">
    <property type="protein sequence ID" value="AEF54065.1"/>
    <property type="molecule type" value="Genomic_DNA"/>
</dbReference>
<evidence type="ECO:0000313" key="1">
    <source>
        <dbReference type="EMBL" id="AEF54065.1"/>
    </source>
</evidence>
<name>F6CU13_MARPP</name>
<proteinExistence type="predicted"/>